<dbReference type="Proteomes" id="UP000218891">
    <property type="component" value="Plasmid pP36_b"/>
</dbReference>
<reference evidence="1 2" key="2">
    <citation type="journal article" date="2017" name="Genome Biol. Evol.">
        <title>Trajectories and Drivers of Genome Evolution in Surface-Associated Marine Phaeobacter.</title>
        <authorList>
            <person name="Freese H.M."/>
            <person name="Sikorski J."/>
            <person name="Bunk B."/>
            <person name="Scheuner C."/>
            <person name="Meier-Kolthoff J.P."/>
            <person name="Sproer C."/>
            <person name="Gram L."/>
            <person name="Overmann J."/>
        </authorList>
    </citation>
    <scope>NUCLEOTIDE SEQUENCE [LARGE SCALE GENOMIC DNA]</scope>
    <source>
        <strain evidence="1 2">P36</strain>
    </source>
</reference>
<name>A0ABN5DTU5_9RHOB</name>
<dbReference type="EMBL" id="CP010645">
    <property type="protein sequence ID" value="ATG37763.1"/>
    <property type="molecule type" value="Genomic_DNA"/>
</dbReference>
<geneLocation type="plasmid" evidence="1 2">
    <name>pP36_b</name>
</geneLocation>
<reference evidence="1 2" key="3">
    <citation type="journal article" date="2017" name="Int. J. Syst. Evol. Microbiol.">
        <title>Adaptation of Surface-Associated Bacteria to the Open Ocean: A Genomically Distinct Subpopulation of Phaeobacter gallaeciensis Colonizes Pacific Mesozooplankton.</title>
        <authorList>
            <person name="Freese H.M."/>
            <person name="Methner A."/>
            <person name="Overmann J."/>
        </authorList>
    </citation>
    <scope>NUCLEOTIDE SEQUENCE [LARGE SCALE GENOMIC DNA]</scope>
    <source>
        <strain evidence="1 2">P36</strain>
    </source>
</reference>
<protein>
    <submittedName>
        <fullName evidence="1">Uncharacterized protein</fullName>
    </submittedName>
</protein>
<accession>A0ABN5DTU5</accession>
<organism evidence="1 2">
    <name type="scientific">Phaeobacter piscinae</name>
    <dbReference type="NCBI Taxonomy" id="1580596"/>
    <lineage>
        <taxon>Bacteria</taxon>
        <taxon>Pseudomonadati</taxon>
        <taxon>Pseudomonadota</taxon>
        <taxon>Alphaproteobacteria</taxon>
        <taxon>Rhodobacterales</taxon>
        <taxon>Roseobacteraceae</taxon>
        <taxon>Phaeobacter</taxon>
    </lineage>
</organism>
<proteinExistence type="predicted"/>
<keyword evidence="2" id="KW-1185">Reference proteome</keyword>
<reference evidence="1 2" key="1">
    <citation type="journal article" date="2017" name="Front. Microbiol.">
        <title>Phaeobacter piscinae sp. nov., a species of the Roseobacter group and potential aquaculture probiont.</title>
        <authorList>
            <person name="Sonnenschein E.C."/>
            <person name="Phippen C.B.W."/>
            <person name="Nielsen K.F."/>
            <person name="Mateiu R.V."/>
            <person name="Melchiorsen J."/>
            <person name="Gram L."/>
            <person name="Overmann J."/>
            <person name="Freese H.M."/>
        </authorList>
    </citation>
    <scope>NUCLEOTIDE SEQUENCE [LARGE SCALE GENOMIC DNA]</scope>
    <source>
        <strain evidence="1 2">P36</strain>
    </source>
</reference>
<evidence type="ECO:0000313" key="1">
    <source>
        <dbReference type="EMBL" id="ATG37763.1"/>
    </source>
</evidence>
<keyword evidence="1" id="KW-0614">Plasmid</keyword>
<reference evidence="1 2" key="4">
    <citation type="journal article" date="2018" name="Environ. Microbiol. Rep.">
        <title>Phylogenetic distribution of roseobacticides in the Roseobacter group and their effect on microalgae.</title>
        <authorList>
            <person name="Sonnenschein E.C."/>
            <person name="Phippen C.B."/>
            <person name="Bentzon-Tilia M."/>
            <person name="Rasmussen S.A."/>
            <person name="Nielsen K.F."/>
            <person name="Gram L."/>
        </authorList>
    </citation>
    <scope>NUCLEOTIDE SEQUENCE [LARGE SCALE GENOMIC DNA]</scope>
    <source>
        <strain evidence="1 2">P36</strain>
    </source>
</reference>
<evidence type="ECO:0000313" key="2">
    <source>
        <dbReference type="Proteomes" id="UP000218891"/>
    </source>
</evidence>
<sequence>MNLPRSTFYYRAVFSETGPTDAEIDVSALW</sequence>
<gene>
    <name evidence="1" type="ORF">PhaeoP36_03686</name>
</gene>